<dbReference type="EC" id="2.3.1.234" evidence="8"/>
<comment type="function">
    <text evidence="8">Required for the formation of a threonylcarbamoyl group on adenosine at position 37 (t(6)A37) in tRNAs that read codons beginning with adenine. Is involved in the transfer of the threonylcarbamoyl moiety of threonylcarbamoyl-AMP (TC-AMP) to the N6 group of A37, together with TsaE and TsaB. TsaD likely plays a direct catalytic role in this reaction.</text>
</comment>
<feature type="binding site" evidence="8">
    <location>
        <position position="282"/>
    </location>
    <ligand>
        <name>substrate</name>
    </ligand>
</feature>
<evidence type="ECO:0000256" key="1">
    <source>
        <dbReference type="ARBA" id="ARBA00022490"/>
    </source>
</evidence>
<comment type="similarity">
    <text evidence="8">Belongs to the KAE1 / TsaD family.</text>
</comment>
<keyword evidence="3 8" id="KW-0819">tRNA processing</keyword>
<evidence type="ECO:0000256" key="7">
    <source>
        <dbReference type="ARBA" id="ARBA00048117"/>
    </source>
</evidence>
<dbReference type="GO" id="GO:0061711">
    <property type="term" value="F:tRNA N(6)-L-threonylcarbamoyladenine synthase activity"/>
    <property type="evidence" value="ECO:0007669"/>
    <property type="project" value="UniProtKB-EC"/>
</dbReference>
<dbReference type="HAMAP" id="MF_01445">
    <property type="entry name" value="TsaD"/>
    <property type="match status" value="1"/>
</dbReference>
<dbReference type="GO" id="GO:0005737">
    <property type="term" value="C:cytoplasm"/>
    <property type="evidence" value="ECO:0007669"/>
    <property type="project" value="UniProtKB-SubCell"/>
</dbReference>
<evidence type="ECO:0000256" key="4">
    <source>
        <dbReference type="ARBA" id="ARBA00022723"/>
    </source>
</evidence>
<evidence type="ECO:0000256" key="3">
    <source>
        <dbReference type="ARBA" id="ARBA00022694"/>
    </source>
</evidence>
<evidence type="ECO:0000256" key="2">
    <source>
        <dbReference type="ARBA" id="ARBA00022679"/>
    </source>
</evidence>
<dbReference type="GO" id="GO:0005506">
    <property type="term" value="F:iron ion binding"/>
    <property type="evidence" value="ECO:0007669"/>
    <property type="project" value="UniProtKB-UniRule"/>
</dbReference>
<keyword evidence="2 8" id="KW-0808">Transferase</keyword>
<feature type="binding site" evidence="8">
    <location>
        <position position="192"/>
    </location>
    <ligand>
        <name>substrate</name>
    </ligand>
</feature>
<evidence type="ECO:0000256" key="6">
    <source>
        <dbReference type="ARBA" id="ARBA00023315"/>
    </source>
</evidence>
<keyword evidence="5 8" id="KW-0408">Iron</keyword>
<dbReference type="InterPro" id="IPR000905">
    <property type="entry name" value="Gcp-like_dom"/>
</dbReference>
<dbReference type="Gene3D" id="3.30.420.40">
    <property type="match status" value="2"/>
</dbReference>
<dbReference type="AlphaFoldDB" id="A0AAE3AXB2"/>
<dbReference type="PRINTS" id="PR00789">
    <property type="entry name" value="OSIALOPTASE"/>
</dbReference>
<dbReference type="FunFam" id="3.30.420.40:FF:000040">
    <property type="entry name" value="tRNA N6-adenosine threonylcarbamoyltransferase"/>
    <property type="match status" value="1"/>
</dbReference>
<comment type="subcellular location">
    <subcellularLocation>
        <location evidence="8">Cytoplasm</location>
    </subcellularLocation>
</comment>
<dbReference type="InterPro" id="IPR017861">
    <property type="entry name" value="KAE1/TsaD"/>
</dbReference>
<feature type="binding site" evidence="8">
    <location>
        <position position="310"/>
    </location>
    <ligand>
        <name>Fe cation</name>
        <dbReference type="ChEBI" id="CHEBI:24875"/>
    </ligand>
</feature>
<evidence type="ECO:0000313" key="11">
    <source>
        <dbReference type="Proteomes" id="UP001199355"/>
    </source>
</evidence>
<evidence type="ECO:0000313" key="10">
    <source>
        <dbReference type="EMBL" id="MCC2167737.1"/>
    </source>
</evidence>
<gene>
    <name evidence="8 10" type="primary">tsaD</name>
    <name evidence="10" type="ORF">LKD45_08545</name>
</gene>
<dbReference type="InterPro" id="IPR022450">
    <property type="entry name" value="TsaD"/>
</dbReference>
<evidence type="ECO:0000256" key="5">
    <source>
        <dbReference type="ARBA" id="ARBA00023004"/>
    </source>
</evidence>
<name>A0AAE3AXB2_9FIRM</name>
<evidence type="ECO:0000256" key="8">
    <source>
        <dbReference type="HAMAP-Rule" id="MF_01445"/>
    </source>
</evidence>
<evidence type="ECO:0000259" key="9">
    <source>
        <dbReference type="Pfam" id="PF00814"/>
    </source>
</evidence>
<accession>A0AAE3AXB2</accession>
<comment type="caution">
    <text evidence="10">The sequence shown here is derived from an EMBL/GenBank/DDBJ whole genome shotgun (WGS) entry which is preliminary data.</text>
</comment>
<dbReference type="InterPro" id="IPR043129">
    <property type="entry name" value="ATPase_NBD"/>
</dbReference>
<dbReference type="FunFam" id="3.30.420.40:FF:000012">
    <property type="entry name" value="tRNA N6-adenosine threonylcarbamoyltransferase"/>
    <property type="match status" value="1"/>
</dbReference>
<dbReference type="NCBIfam" id="TIGR03723">
    <property type="entry name" value="T6A_TsaD_YgjD"/>
    <property type="match status" value="1"/>
</dbReference>
<feature type="binding site" evidence="8">
    <location>
        <position position="175"/>
    </location>
    <ligand>
        <name>substrate</name>
    </ligand>
</feature>
<feature type="binding site" evidence="8">
    <location>
        <position position="188"/>
    </location>
    <ligand>
        <name>substrate</name>
    </ligand>
</feature>
<dbReference type="GO" id="GO:0002949">
    <property type="term" value="P:tRNA threonylcarbamoyladenosine modification"/>
    <property type="evidence" value="ECO:0007669"/>
    <property type="project" value="UniProtKB-UniRule"/>
</dbReference>
<comment type="cofactor">
    <cofactor evidence="8">
        <name>Fe(2+)</name>
        <dbReference type="ChEBI" id="CHEBI:29033"/>
    </cofactor>
    <text evidence="8">Binds 1 Fe(2+) ion per subunit.</text>
</comment>
<dbReference type="Pfam" id="PF00814">
    <property type="entry name" value="TsaD"/>
    <property type="match status" value="1"/>
</dbReference>
<keyword evidence="1 8" id="KW-0963">Cytoplasm</keyword>
<comment type="catalytic activity">
    <reaction evidence="7 8">
        <text>L-threonylcarbamoyladenylate + adenosine(37) in tRNA = N(6)-L-threonylcarbamoyladenosine(37) in tRNA + AMP + H(+)</text>
        <dbReference type="Rhea" id="RHEA:37059"/>
        <dbReference type="Rhea" id="RHEA-COMP:10162"/>
        <dbReference type="Rhea" id="RHEA-COMP:10163"/>
        <dbReference type="ChEBI" id="CHEBI:15378"/>
        <dbReference type="ChEBI" id="CHEBI:73682"/>
        <dbReference type="ChEBI" id="CHEBI:74411"/>
        <dbReference type="ChEBI" id="CHEBI:74418"/>
        <dbReference type="ChEBI" id="CHEBI:456215"/>
        <dbReference type="EC" id="2.3.1.234"/>
    </reaction>
</comment>
<dbReference type="CDD" id="cd24133">
    <property type="entry name" value="ASKHA_NBD_TsaD_bac"/>
    <property type="match status" value="1"/>
</dbReference>
<feature type="binding site" evidence="8">
    <location>
        <begin position="142"/>
        <end position="146"/>
    </location>
    <ligand>
        <name>substrate</name>
    </ligand>
</feature>
<feature type="binding site" evidence="8">
    <location>
        <position position="123"/>
    </location>
    <ligand>
        <name>Fe cation</name>
        <dbReference type="ChEBI" id="CHEBI:24875"/>
    </ligand>
</feature>
<reference evidence="10 11" key="1">
    <citation type="submission" date="2021-10" db="EMBL/GenBank/DDBJ databases">
        <title>Anaerobic single-cell dispensing facilitates the cultivation of human gut bacteria.</title>
        <authorList>
            <person name="Afrizal A."/>
        </authorList>
    </citation>
    <scope>NUCLEOTIDE SEQUENCE [LARGE SCALE GENOMIC DNA]</scope>
    <source>
        <strain evidence="10 11">CLA-AA-H244</strain>
    </source>
</reference>
<dbReference type="PANTHER" id="PTHR11735:SF6">
    <property type="entry name" value="TRNA N6-ADENOSINE THREONYLCARBAMOYLTRANSFERASE, MITOCHONDRIAL"/>
    <property type="match status" value="1"/>
</dbReference>
<dbReference type="RefSeq" id="WP_308728269.1">
    <property type="nucleotide sequence ID" value="NZ_JAJEQF010000019.1"/>
</dbReference>
<dbReference type="Proteomes" id="UP001199355">
    <property type="component" value="Unassembled WGS sequence"/>
</dbReference>
<keyword evidence="6 8" id="KW-0012">Acyltransferase</keyword>
<dbReference type="PANTHER" id="PTHR11735">
    <property type="entry name" value="TRNA N6-ADENOSINE THREONYLCARBAMOYLTRANSFERASE"/>
    <property type="match status" value="1"/>
</dbReference>
<protein>
    <recommendedName>
        <fullName evidence="8">tRNA N6-adenosine threonylcarbamoyltransferase</fullName>
        <ecNumber evidence="8">2.3.1.234</ecNumber>
    </recommendedName>
    <alternativeName>
        <fullName evidence="8">N6-L-threonylcarbamoyladenine synthase</fullName>
        <shortName evidence="8">t(6)A synthase</shortName>
    </alternativeName>
    <alternativeName>
        <fullName evidence="8">t(6)A37 threonylcarbamoyladenosine biosynthesis protein TsaD</fullName>
    </alternativeName>
    <alternativeName>
        <fullName evidence="8">tRNA threonylcarbamoyladenosine biosynthesis protein TsaD</fullName>
    </alternativeName>
</protein>
<proteinExistence type="inferred from homology"/>
<dbReference type="EMBL" id="JAJEQF010000019">
    <property type="protein sequence ID" value="MCC2167737.1"/>
    <property type="molecule type" value="Genomic_DNA"/>
</dbReference>
<keyword evidence="11" id="KW-1185">Reference proteome</keyword>
<sequence>MTDTKEKDVLILAIESSCDETAAAVVKNGREVLSNVIYSQIDLHTLYGGVVPEIASRKHIEKINQVVRKALADASCTLDDITAVAVTYGPGLVGALLVGVAEAKAIAFAANKPLIGVHHIEGHISANYIENKELEPPFLCLVVSGGHSHLVRVKDYGEYEILGKTRDDAAGEAFDKVARAIGLGYPGGPKIDRVSNEGNPEAIIFPRAKIADNVYDFSFSGLKSAVLNYLNGCQMKGIDINQADVAASFQKAVVDVLVEHSMDAVKRYHVDKFAIAGGVASNSHLRAALESACSKQGVKFFRPSPILCTDNAAMIGAAGYYEYLKGVRHGWDLNAVPNLKLGERI</sequence>
<keyword evidence="4 8" id="KW-0479">Metal-binding</keyword>
<dbReference type="NCBIfam" id="TIGR00329">
    <property type="entry name" value="gcp_kae1"/>
    <property type="match status" value="1"/>
</dbReference>
<feature type="binding site" evidence="8">
    <location>
        <position position="119"/>
    </location>
    <ligand>
        <name>Fe cation</name>
        <dbReference type="ChEBI" id="CHEBI:24875"/>
    </ligand>
</feature>
<dbReference type="SUPFAM" id="SSF53067">
    <property type="entry name" value="Actin-like ATPase domain"/>
    <property type="match status" value="2"/>
</dbReference>
<feature type="domain" description="Gcp-like" evidence="9">
    <location>
        <begin position="31"/>
        <end position="316"/>
    </location>
</feature>
<organism evidence="10 11">
    <name type="scientific">Gallintestinimicrobium propionicum</name>
    <dbReference type="NCBI Taxonomy" id="2981770"/>
    <lineage>
        <taxon>Bacteria</taxon>
        <taxon>Bacillati</taxon>
        <taxon>Bacillota</taxon>
        <taxon>Clostridia</taxon>
        <taxon>Lachnospirales</taxon>
        <taxon>Lachnospiraceae</taxon>
        <taxon>Gallintestinimicrobium</taxon>
    </lineage>
</organism>